<dbReference type="FunFam" id="3.20.20.150:FF:000007">
    <property type="entry name" value="Hydroxypyruvate isomerase"/>
    <property type="match status" value="1"/>
</dbReference>
<dbReference type="AlphaFoldDB" id="A0AAV7IRI9"/>
<dbReference type="PANTHER" id="PTHR43489">
    <property type="entry name" value="ISOMERASE"/>
    <property type="match status" value="1"/>
</dbReference>
<evidence type="ECO:0000256" key="6">
    <source>
        <dbReference type="ARBA" id="ARBA00023235"/>
    </source>
</evidence>
<feature type="non-terminal residue" evidence="9">
    <location>
        <position position="1"/>
    </location>
</feature>
<dbReference type="InterPro" id="IPR026040">
    <property type="entry name" value="HyI-like"/>
</dbReference>
<dbReference type="SUPFAM" id="SSF51658">
    <property type="entry name" value="Xylose isomerase-like"/>
    <property type="match status" value="1"/>
</dbReference>
<dbReference type="Pfam" id="PF01261">
    <property type="entry name" value="AP_endonuc_2"/>
    <property type="match status" value="1"/>
</dbReference>
<protein>
    <recommendedName>
        <fullName evidence="5">Putative hydroxypyruvate isomerase</fullName>
        <ecNumber evidence="4">5.3.1.22</ecNumber>
    </recommendedName>
</protein>
<keyword evidence="6" id="KW-0413">Isomerase</keyword>
<dbReference type="Gene3D" id="3.20.20.150">
    <property type="entry name" value="Divalent-metal-dependent TIM barrel enzymes"/>
    <property type="match status" value="1"/>
</dbReference>
<dbReference type="PIRSF" id="PIRSF006241">
    <property type="entry name" value="HyI"/>
    <property type="match status" value="1"/>
</dbReference>
<keyword evidence="10" id="KW-1185">Reference proteome</keyword>
<feature type="active site" description="Proton donor/acceptor" evidence="7">
    <location>
        <position position="169"/>
    </location>
</feature>
<evidence type="ECO:0000313" key="9">
    <source>
        <dbReference type="EMBL" id="KAH0554770.1"/>
    </source>
</evidence>
<dbReference type="InterPro" id="IPR013022">
    <property type="entry name" value="Xyl_isomerase-like_TIM-brl"/>
</dbReference>
<accession>A0AAV7IRI9</accession>
<evidence type="ECO:0000256" key="5">
    <source>
        <dbReference type="ARBA" id="ARBA00017985"/>
    </source>
</evidence>
<comment type="similarity">
    <text evidence="3">Belongs to the hyi family.</text>
</comment>
<dbReference type="EC" id="5.3.1.22" evidence="4"/>
<name>A0AAV7IRI9_COTGL</name>
<evidence type="ECO:0000256" key="1">
    <source>
        <dbReference type="ARBA" id="ARBA00000476"/>
    </source>
</evidence>
<evidence type="ECO:0000256" key="3">
    <source>
        <dbReference type="ARBA" id="ARBA00005962"/>
    </source>
</evidence>
<dbReference type="Proteomes" id="UP000826195">
    <property type="component" value="Unassembled WGS sequence"/>
</dbReference>
<feature type="active site" description="Proton donor/acceptor" evidence="7">
    <location>
        <position position="267"/>
    </location>
</feature>
<comment type="function">
    <text evidence="2">Catalyzes the reversible isomerization between hydroxypyruvate and 2-hydroxy-3-oxopropanoate (also termed tartronate semialdehyde).</text>
</comment>
<dbReference type="GO" id="GO:0008903">
    <property type="term" value="F:hydroxypyruvate isomerase activity"/>
    <property type="evidence" value="ECO:0007669"/>
    <property type="project" value="UniProtKB-EC"/>
</dbReference>
<dbReference type="InterPro" id="IPR050417">
    <property type="entry name" value="Sugar_Epim/Isomerase"/>
</dbReference>
<comment type="caution">
    <text evidence="9">The sequence shown here is derived from an EMBL/GenBank/DDBJ whole genome shotgun (WGS) entry which is preliminary data.</text>
</comment>
<dbReference type="EMBL" id="JAHXZJ010001119">
    <property type="protein sequence ID" value="KAH0554770.1"/>
    <property type="molecule type" value="Genomic_DNA"/>
</dbReference>
<dbReference type="InterPro" id="IPR036237">
    <property type="entry name" value="Xyl_isomerase-like_sf"/>
</dbReference>
<proteinExistence type="inferred from homology"/>
<reference evidence="9 10" key="1">
    <citation type="journal article" date="2021" name="J. Hered.">
        <title>A chromosome-level genome assembly of the parasitoid wasp, Cotesia glomerata (Hymenoptera: Braconidae).</title>
        <authorList>
            <person name="Pinto B.J."/>
            <person name="Weis J.J."/>
            <person name="Gamble T."/>
            <person name="Ode P.J."/>
            <person name="Paul R."/>
            <person name="Zaspel J.M."/>
        </authorList>
    </citation>
    <scope>NUCLEOTIDE SEQUENCE [LARGE SCALE GENOMIC DNA]</scope>
    <source>
        <strain evidence="9">CgM1</strain>
    </source>
</reference>
<organism evidence="9 10">
    <name type="scientific">Cotesia glomerata</name>
    <name type="common">Lepidopteran parasitic wasp</name>
    <name type="synonym">Apanteles glomeratus</name>
    <dbReference type="NCBI Taxonomy" id="32391"/>
    <lineage>
        <taxon>Eukaryota</taxon>
        <taxon>Metazoa</taxon>
        <taxon>Ecdysozoa</taxon>
        <taxon>Arthropoda</taxon>
        <taxon>Hexapoda</taxon>
        <taxon>Insecta</taxon>
        <taxon>Pterygota</taxon>
        <taxon>Neoptera</taxon>
        <taxon>Endopterygota</taxon>
        <taxon>Hymenoptera</taxon>
        <taxon>Apocrita</taxon>
        <taxon>Ichneumonoidea</taxon>
        <taxon>Braconidae</taxon>
        <taxon>Microgastrinae</taxon>
        <taxon>Cotesia</taxon>
    </lineage>
</organism>
<feature type="domain" description="Xylose isomerase-like TIM barrel" evidence="8">
    <location>
        <begin position="50"/>
        <end position="283"/>
    </location>
</feature>
<comment type="catalytic activity">
    <reaction evidence="1">
        <text>3-hydroxypyruvate = 2-hydroxy-3-oxopropanoate</text>
        <dbReference type="Rhea" id="RHEA:11952"/>
        <dbReference type="ChEBI" id="CHEBI:17180"/>
        <dbReference type="ChEBI" id="CHEBI:57978"/>
        <dbReference type="EC" id="5.3.1.22"/>
    </reaction>
</comment>
<evidence type="ECO:0000256" key="2">
    <source>
        <dbReference type="ARBA" id="ARBA00002968"/>
    </source>
</evidence>
<dbReference type="PANTHER" id="PTHR43489:SF6">
    <property type="entry name" value="HYDROXYPYRUVATE ISOMERASE-RELATED"/>
    <property type="match status" value="1"/>
</dbReference>
<evidence type="ECO:0000256" key="7">
    <source>
        <dbReference type="PIRSR" id="PIRSR006241-50"/>
    </source>
</evidence>
<evidence type="ECO:0000259" key="8">
    <source>
        <dbReference type="Pfam" id="PF01261"/>
    </source>
</evidence>
<evidence type="ECO:0000256" key="4">
    <source>
        <dbReference type="ARBA" id="ARBA00012570"/>
    </source>
</evidence>
<sequence length="288" mass="32881">DSEYRVYKYLGERTPLNVKKREEYLKMAFKLAANLSFMFTESPNLMTRYRLAKESGFLAVESGFPFGYTVQQVQKAKNDADIDQVLINIFTGDVTKGELGFAAIPGDEDKFKNSITLTIDYAKALNCKKIHVMAGIVENPTAANDAVYESNLRYAVDKFQKEGIIGIIEPINPYSVPNYYLNCFDKGIEVVKKINSPHLKIMCDIFHLQHIKGNITNVLKNYSQYIGHIQIAQVPHRNEPNTEGELDYKYIFSVIEDIGYSDYIGLEYKPETTTIEGLKWIESFGYKQ</sequence>
<gene>
    <name evidence="9" type="ORF">KQX54_012638</name>
</gene>
<dbReference type="GO" id="GO:0046487">
    <property type="term" value="P:glyoxylate metabolic process"/>
    <property type="evidence" value="ECO:0007669"/>
    <property type="project" value="TreeGrafter"/>
</dbReference>
<evidence type="ECO:0000313" key="10">
    <source>
        <dbReference type="Proteomes" id="UP000826195"/>
    </source>
</evidence>